<dbReference type="Proteomes" id="UP000233469">
    <property type="component" value="Unassembled WGS sequence"/>
</dbReference>
<evidence type="ECO:0000313" key="3">
    <source>
        <dbReference type="Proteomes" id="UP000233469"/>
    </source>
</evidence>
<name>A0A2N1LFF6_9GLOM</name>
<protein>
    <submittedName>
        <fullName evidence="2">Uncharacterized protein</fullName>
    </submittedName>
</protein>
<dbReference type="EMBL" id="LLXL01010021">
    <property type="protein sequence ID" value="PKK41135.1"/>
    <property type="molecule type" value="Genomic_DNA"/>
</dbReference>
<reference evidence="2 3" key="2">
    <citation type="submission" date="2017-10" db="EMBL/GenBank/DDBJ databases">
        <title>Extensive intraspecific genome diversity in a model arbuscular mycorrhizal fungus.</title>
        <authorList>
            <person name="Chen E.C.H."/>
            <person name="Morin E."/>
            <person name="Baudet D."/>
            <person name="Noel J."/>
            <person name="Ndikumana S."/>
            <person name="Charron P."/>
            <person name="St-Onge C."/>
            <person name="Giorgi J."/>
            <person name="Grigoriev I.V."/>
            <person name="Roux C."/>
            <person name="Martin F.M."/>
            <person name="Corradi N."/>
        </authorList>
    </citation>
    <scope>NUCLEOTIDE SEQUENCE [LARGE SCALE GENOMIC DNA]</scope>
    <source>
        <strain evidence="2 3">C2</strain>
    </source>
</reference>
<reference evidence="2 3" key="1">
    <citation type="submission" date="2016-04" db="EMBL/GenBank/DDBJ databases">
        <title>Genome analyses suggest a sexual origin of heterokaryosis in a supposedly ancient asexual fungus.</title>
        <authorList>
            <person name="Ropars J."/>
            <person name="Sedzielewska K."/>
            <person name="Noel J."/>
            <person name="Charron P."/>
            <person name="Farinelli L."/>
            <person name="Marton T."/>
            <person name="Kruger M."/>
            <person name="Pelin A."/>
            <person name="Brachmann A."/>
            <person name="Corradi N."/>
        </authorList>
    </citation>
    <scope>NUCLEOTIDE SEQUENCE [LARGE SCALE GENOMIC DNA]</scope>
    <source>
        <strain evidence="2 3">C2</strain>
    </source>
</reference>
<proteinExistence type="predicted"/>
<dbReference type="EMBL" id="LLXL01008701">
    <property type="protein sequence ID" value="PKK48109.1"/>
    <property type="molecule type" value="Genomic_DNA"/>
</dbReference>
<comment type="caution">
    <text evidence="2">The sequence shown here is derived from an EMBL/GenBank/DDBJ whole genome shotgun (WGS) entry which is preliminary data.</text>
</comment>
<accession>A0A2N1LFF6</accession>
<dbReference type="AlphaFoldDB" id="A0A2N1LFF6"/>
<organism evidence="2 3">
    <name type="scientific">Rhizophagus irregularis</name>
    <dbReference type="NCBI Taxonomy" id="588596"/>
    <lineage>
        <taxon>Eukaryota</taxon>
        <taxon>Fungi</taxon>
        <taxon>Fungi incertae sedis</taxon>
        <taxon>Mucoromycota</taxon>
        <taxon>Glomeromycotina</taxon>
        <taxon>Glomeromycetes</taxon>
        <taxon>Glomerales</taxon>
        <taxon>Glomeraceae</taxon>
        <taxon>Rhizophagus</taxon>
    </lineage>
</organism>
<evidence type="ECO:0000313" key="2">
    <source>
        <dbReference type="EMBL" id="PKK48109.1"/>
    </source>
</evidence>
<dbReference type="VEuPathDB" id="FungiDB:FUN_016894"/>
<evidence type="ECO:0000313" key="1">
    <source>
        <dbReference type="EMBL" id="PKK41135.1"/>
    </source>
</evidence>
<gene>
    <name evidence="2" type="ORF">RhiirC2_803598</name>
    <name evidence="1" type="ORF">RhiirC2_805017</name>
</gene>
<sequence length="153" mass="17589">MKAQSNYKARYICCDCYEKEGGHLYKKPGRGKIASNCHLEGKHEQDLIKSLELMNKWIISTNNKQLQMKILNLMVSALQILNSENNDQTNITNVTNTEIMPIESSPSLFTIKTIFKLYKIQINNSPEECSQIGFNLTENLKKTPAIRITQFFK</sequence>